<dbReference type="AlphaFoldDB" id="A0A1I3LHL9"/>
<proteinExistence type="predicted"/>
<sequence length="146" mass="16308">MRHSILIIATVVLGLLNANANTLKPISNSTTFLEITNDDVIQVYDWTVTTTNGTFSGTATTLFEAKKRSNIVGQTEVVLERKITNYFVLRSELLKKDSRIYFWEVKSEKGYAKGFSTSEFSAKKMIDLVAKGDIVSYKIIANGNTK</sequence>
<keyword evidence="1" id="KW-0732">Signal</keyword>
<dbReference type="EMBL" id="FORM01000002">
    <property type="protein sequence ID" value="SFI83895.1"/>
    <property type="molecule type" value="Genomic_DNA"/>
</dbReference>
<feature type="chain" id="PRO_5011750506" evidence="1">
    <location>
        <begin position="21"/>
        <end position="146"/>
    </location>
</feature>
<dbReference type="RefSeq" id="WP_090838082.1">
    <property type="nucleotide sequence ID" value="NZ_CANMCU010000001.1"/>
</dbReference>
<accession>A0A1I3LHL9</accession>
<evidence type="ECO:0000256" key="1">
    <source>
        <dbReference type="SAM" id="SignalP"/>
    </source>
</evidence>
<protein>
    <submittedName>
        <fullName evidence="2">Uncharacterized protein</fullName>
    </submittedName>
</protein>
<gene>
    <name evidence="2" type="ORF">SAMN05443431_102405</name>
</gene>
<keyword evidence="3" id="KW-1185">Reference proteome</keyword>
<dbReference type="STRING" id="1144750.SAMN05443431_102405"/>
<name>A0A1I3LHL9_9FLAO</name>
<evidence type="ECO:0000313" key="3">
    <source>
        <dbReference type="Proteomes" id="UP000199559"/>
    </source>
</evidence>
<evidence type="ECO:0000313" key="2">
    <source>
        <dbReference type="EMBL" id="SFI83895.1"/>
    </source>
</evidence>
<feature type="signal peptide" evidence="1">
    <location>
        <begin position="1"/>
        <end position="20"/>
    </location>
</feature>
<reference evidence="3" key="1">
    <citation type="submission" date="2016-10" db="EMBL/GenBank/DDBJ databases">
        <authorList>
            <person name="Varghese N."/>
            <person name="Submissions S."/>
        </authorList>
    </citation>
    <scope>NUCLEOTIDE SEQUENCE [LARGE SCALE GENOMIC DNA]</scope>
    <source>
        <strain evidence="3">DSM 28881</strain>
    </source>
</reference>
<organism evidence="2 3">
    <name type="scientific">Olleya namhaensis</name>
    <dbReference type="NCBI Taxonomy" id="1144750"/>
    <lineage>
        <taxon>Bacteria</taxon>
        <taxon>Pseudomonadati</taxon>
        <taxon>Bacteroidota</taxon>
        <taxon>Flavobacteriia</taxon>
        <taxon>Flavobacteriales</taxon>
        <taxon>Flavobacteriaceae</taxon>
    </lineage>
</organism>
<dbReference type="Proteomes" id="UP000199559">
    <property type="component" value="Unassembled WGS sequence"/>
</dbReference>